<dbReference type="Proteomes" id="UP001159042">
    <property type="component" value="Unassembled WGS sequence"/>
</dbReference>
<evidence type="ECO:0000256" key="3">
    <source>
        <dbReference type="ARBA" id="ARBA00022490"/>
    </source>
</evidence>
<dbReference type="EMBL" id="JANEYG010000093">
    <property type="protein sequence ID" value="KAJ8913453.1"/>
    <property type="molecule type" value="Genomic_DNA"/>
</dbReference>
<keyword evidence="4" id="KW-0493">Microtubule</keyword>
<keyword evidence="7" id="KW-0243">Dynein</keyword>
<keyword evidence="6" id="KW-0067">ATP-binding</keyword>
<dbReference type="InterPro" id="IPR035699">
    <property type="entry name" value="AAA_6"/>
</dbReference>
<evidence type="ECO:0000256" key="6">
    <source>
        <dbReference type="ARBA" id="ARBA00022840"/>
    </source>
</evidence>
<dbReference type="InterPro" id="IPR026983">
    <property type="entry name" value="DHC"/>
</dbReference>
<dbReference type="Pfam" id="PF12774">
    <property type="entry name" value="AAA_6"/>
    <property type="match status" value="1"/>
</dbReference>
<evidence type="ECO:0000313" key="14">
    <source>
        <dbReference type="EMBL" id="KAJ8913453.1"/>
    </source>
</evidence>
<dbReference type="FunFam" id="3.40.50.300:FF:000071">
    <property type="entry name" value="Cytoplasmic dynein heavy chain 1"/>
    <property type="match status" value="1"/>
</dbReference>
<reference evidence="14 15" key="1">
    <citation type="journal article" date="2023" name="Insect Mol. Biol.">
        <title>Genome sequencing provides insights into the evolution of gene families encoding plant cell wall-degrading enzymes in longhorned beetles.</title>
        <authorList>
            <person name="Shin N.R."/>
            <person name="Okamura Y."/>
            <person name="Kirsch R."/>
            <person name="Pauchet Y."/>
        </authorList>
    </citation>
    <scope>NUCLEOTIDE SEQUENCE [LARGE SCALE GENOMIC DNA]</scope>
    <source>
        <strain evidence="14">EAD_L_NR</strain>
    </source>
</reference>
<dbReference type="GO" id="GO:0045505">
    <property type="term" value="F:dynein intermediate chain binding"/>
    <property type="evidence" value="ECO:0007669"/>
    <property type="project" value="InterPro"/>
</dbReference>
<evidence type="ECO:0000259" key="12">
    <source>
        <dbReference type="Pfam" id="PF12774"/>
    </source>
</evidence>
<evidence type="ECO:0000256" key="8">
    <source>
        <dbReference type="ARBA" id="ARBA00023054"/>
    </source>
</evidence>
<dbReference type="GO" id="GO:0005874">
    <property type="term" value="C:microtubule"/>
    <property type="evidence" value="ECO:0007669"/>
    <property type="project" value="UniProtKB-KW"/>
</dbReference>
<keyword evidence="15" id="KW-1185">Reference proteome</keyword>
<dbReference type="Gene3D" id="3.40.50.300">
    <property type="entry name" value="P-loop containing nucleotide triphosphate hydrolases"/>
    <property type="match status" value="3"/>
</dbReference>
<protein>
    <recommendedName>
        <fullName evidence="16">Cytoplasmic dynein 2 heavy chain 1</fullName>
    </recommendedName>
</protein>
<name>A0AAV8VGX4_9CUCU</name>
<dbReference type="InterPro" id="IPR027417">
    <property type="entry name" value="P-loop_NTPase"/>
</dbReference>
<dbReference type="Pfam" id="PF12775">
    <property type="entry name" value="AAA_7"/>
    <property type="match status" value="1"/>
</dbReference>
<dbReference type="GO" id="GO:0030286">
    <property type="term" value="C:dynein complex"/>
    <property type="evidence" value="ECO:0007669"/>
    <property type="project" value="UniProtKB-KW"/>
</dbReference>
<feature type="domain" description="Dynein heavy chain linker" evidence="11">
    <location>
        <begin position="138"/>
        <end position="366"/>
    </location>
</feature>
<dbReference type="InterPro" id="IPR013602">
    <property type="entry name" value="Dynein_heavy_linker"/>
</dbReference>
<dbReference type="GO" id="GO:0007018">
    <property type="term" value="P:microtubule-based movement"/>
    <property type="evidence" value="ECO:0007669"/>
    <property type="project" value="InterPro"/>
</dbReference>
<keyword evidence="10" id="KW-0206">Cytoskeleton</keyword>
<gene>
    <name evidence="14" type="ORF">NQ315_013832</name>
</gene>
<proteinExistence type="inferred from homology"/>
<evidence type="ECO:0000256" key="10">
    <source>
        <dbReference type="ARBA" id="ARBA00023212"/>
    </source>
</evidence>
<evidence type="ECO:0000256" key="5">
    <source>
        <dbReference type="ARBA" id="ARBA00022741"/>
    </source>
</evidence>
<comment type="caution">
    <text evidence="14">The sequence shown here is derived from an EMBL/GenBank/DDBJ whole genome shotgun (WGS) entry which is preliminary data.</text>
</comment>
<dbReference type="GO" id="GO:0051959">
    <property type="term" value="F:dynein light intermediate chain binding"/>
    <property type="evidence" value="ECO:0007669"/>
    <property type="project" value="InterPro"/>
</dbReference>
<keyword evidence="9" id="KW-0505">Motor protein</keyword>
<dbReference type="Gene3D" id="1.20.58.1120">
    <property type="match status" value="1"/>
</dbReference>
<dbReference type="InterPro" id="IPR043157">
    <property type="entry name" value="Dynein_AAA1S"/>
</dbReference>
<dbReference type="GO" id="GO:0005524">
    <property type="term" value="F:ATP binding"/>
    <property type="evidence" value="ECO:0007669"/>
    <property type="project" value="UniProtKB-KW"/>
</dbReference>
<evidence type="ECO:0000256" key="2">
    <source>
        <dbReference type="ARBA" id="ARBA00008887"/>
    </source>
</evidence>
<dbReference type="PANTHER" id="PTHR45703">
    <property type="entry name" value="DYNEIN HEAVY CHAIN"/>
    <property type="match status" value="1"/>
</dbReference>
<organism evidence="14 15">
    <name type="scientific">Exocentrus adspersus</name>
    <dbReference type="NCBI Taxonomy" id="1586481"/>
    <lineage>
        <taxon>Eukaryota</taxon>
        <taxon>Metazoa</taxon>
        <taxon>Ecdysozoa</taxon>
        <taxon>Arthropoda</taxon>
        <taxon>Hexapoda</taxon>
        <taxon>Insecta</taxon>
        <taxon>Pterygota</taxon>
        <taxon>Neoptera</taxon>
        <taxon>Endopterygota</taxon>
        <taxon>Coleoptera</taxon>
        <taxon>Polyphaga</taxon>
        <taxon>Cucujiformia</taxon>
        <taxon>Chrysomeloidea</taxon>
        <taxon>Cerambycidae</taxon>
        <taxon>Lamiinae</taxon>
        <taxon>Acanthocinini</taxon>
        <taxon>Exocentrus</taxon>
    </lineage>
</organism>
<comment type="similarity">
    <text evidence="2">Belongs to the dynein heavy chain family.</text>
</comment>
<dbReference type="Pfam" id="PF21264">
    <property type="entry name" value="DYNC2H1_AAA_dom"/>
    <property type="match status" value="1"/>
</dbReference>
<dbReference type="Gene3D" id="3.20.180.20">
    <property type="entry name" value="Dynein heavy chain, N-terminal domain 2"/>
    <property type="match status" value="1"/>
</dbReference>
<dbReference type="FunFam" id="3.20.180.20:FF:000002">
    <property type="entry name" value="Cytoplasmic dynein heavy chain 1"/>
    <property type="match status" value="1"/>
</dbReference>
<comment type="subcellular location">
    <subcellularLocation>
        <location evidence="1">Cytoplasm</location>
        <location evidence="1">Cytoskeleton</location>
    </subcellularLocation>
</comment>
<evidence type="ECO:0000259" key="11">
    <source>
        <dbReference type="Pfam" id="PF08393"/>
    </source>
</evidence>
<evidence type="ECO:0000259" key="13">
    <source>
        <dbReference type="Pfam" id="PF21264"/>
    </source>
</evidence>
<feature type="domain" description="Cytoplasmic dynein 2 heavy chain 1 AAA+ ATPase" evidence="13">
    <location>
        <begin position="1071"/>
        <end position="1166"/>
    </location>
</feature>
<sequence>MEETFNEMLKKSQILASWSREHVDSVNRIKGAWERFQSLLDNHQHIIAKQMETIKTTLNIEKENIVKEIERFSAKWEQVKPRPHSGEIVDNTMNNLYNQLLEIKDKRNEWLTILEKKEKLMSDYEKFNIDSPDIAQIDDIEADITKEEQSWIVFEQFYKELEDITNEFWIVSRRKLYILEDFLKLWHKKLNEIEMTPLVTRILHEVHQYQTITPSLKYVKGEDFTEKHWLETFNLLNMESKSVDQLVLKDFLKISDKIESCTKELQMISKRAASEIIVRQALAELDQWDVQARFILNPQKDSKGKEILLVKDFKEILNKIGDNQSLLQSVKNSADYESFAERASLWENKLGDLDHYLTSLAQIQRKRNEKNFHDSFFLSDDDLLEVIGQSTKEQVIQSHLKKIFAGIHSIRLDDSSRNITAICSQQGEVVELINKVNIDRPVEEWLNSLVKEMQLTLKELLVNCQREKQAPDPLTYPSQILCLSDTITFTTRCEQAIGSMTLPPTLAKYKAQLNHYSSLEIGGYGDNPDSGNSDNILELKLKALLLDTIHHINVLEELLENNVTRISDWVWQKQLRYYSNSTGEVTIKMANARMEYSYEYLGNAPKLVRTPLTDRCFLVLTQGSHLGMGGNPYGPAGTGKTESVKALGGLLGRQVLVFNCDEGIDAASMGRILTGIVRSGAWGCFDEFNRLDEATLSAVSMLIHPIQVSLRTNKNSVFLLNKEVSVSKHCGIFVTLNPAGGGYGGRNKLPDNLKQLFRPVVMTHPDHEQIAKSLLHCDGYQNADQLAKKLIEIFDLSSKLLSKQQHYDWGLRSIRTVLSGCGRALKQFKVSSANSSSDMDLTKEAGIIVQVLRMDTLSKLTFSDSIKFDSILKDVFKNVKQELIKNDSLVQCIEESFQELGLIKNQRQIDKCLEFYEQLQQRMGVAIVGPPSCGKTTIRNLIFHALTKTNKKLKSFAFNPKSMTRHQLLGKTDSNTNQWTEGVLTNYSLQVAAESLDVWSWIVCDGDIDPEWVESLNSVLDDNRLLSLPSGWRIQFGPNVNFIFETHNLTYASPATISRMGIIFLSEEDLDMDIYINNFLNKLPEEQVSLLEPLINDYFIKALNWIVNDGEVTTATSKVSIARTGLSQLKNVWNKSQFTVALISGLGQQLQYDFRELFAQQVYEWTGEVPPPLILKSSYNKERGLIESYYTNPNTTIDDISEGLPLVETGQICLYLENLRTWLAEMDEQHYLVIGPHGSAKTLMLKRLINERSDMENVTVYCSSNLMPSSVINKLAEHCIAVNTHRGKIFKPKKGYLTLHFKNLDLLKYDKWGTNILIEFLSQVLYLRMYIFINK</sequence>
<dbReference type="Gene3D" id="1.10.8.710">
    <property type="match status" value="1"/>
</dbReference>
<evidence type="ECO:0000313" key="15">
    <source>
        <dbReference type="Proteomes" id="UP001159042"/>
    </source>
</evidence>
<feature type="domain" description="Dynein heavy chain linker" evidence="11">
    <location>
        <begin position="371"/>
        <end position="464"/>
    </location>
</feature>
<feature type="domain" description="Dynein heavy chain hydrolytic ATP-binding dynein motor region" evidence="12">
    <location>
        <begin position="596"/>
        <end position="936"/>
    </location>
</feature>
<evidence type="ECO:0000256" key="7">
    <source>
        <dbReference type="ARBA" id="ARBA00023017"/>
    </source>
</evidence>
<keyword evidence="5" id="KW-0547">Nucleotide-binding</keyword>
<dbReference type="SUPFAM" id="SSF52540">
    <property type="entry name" value="P-loop containing nucleoside triphosphate hydrolases"/>
    <property type="match status" value="2"/>
</dbReference>
<dbReference type="InterPro" id="IPR042228">
    <property type="entry name" value="Dynein_linker_3"/>
</dbReference>
<accession>A0AAV8VGX4</accession>
<keyword evidence="3" id="KW-0963">Cytoplasm</keyword>
<evidence type="ECO:0000256" key="1">
    <source>
        <dbReference type="ARBA" id="ARBA00004245"/>
    </source>
</evidence>
<evidence type="ECO:0000256" key="4">
    <source>
        <dbReference type="ARBA" id="ARBA00022701"/>
    </source>
</evidence>
<keyword evidence="8" id="KW-0175">Coiled coil</keyword>
<dbReference type="PANTHER" id="PTHR45703:SF22">
    <property type="entry name" value="DYNEIN CYTOPLASMIC 2 HEAVY CHAIN 1"/>
    <property type="match status" value="1"/>
</dbReference>
<evidence type="ECO:0000256" key="9">
    <source>
        <dbReference type="ARBA" id="ARBA00023175"/>
    </source>
</evidence>
<dbReference type="InterPro" id="IPR049400">
    <property type="entry name" value="DYNC2H1_AAA_dom"/>
</dbReference>
<dbReference type="Pfam" id="PF08393">
    <property type="entry name" value="DHC_N2"/>
    <property type="match status" value="2"/>
</dbReference>
<evidence type="ECO:0008006" key="16">
    <source>
        <dbReference type="Google" id="ProtNLM"/>
    </source>
</evidence>